<proteinExistence type="predicted"/>
<keyword evidence="5 7" id="KW-1133">Transmembrane helix</keyword>
<sequence>MKKDANAHAAYRWIYNRARPELFSCFLLILANILLACMGVAFALASKGVIDGATSGGLSLLWERSLIFLGIIAAQGVLQAYCRHRQAVIQGRLEIRFKSAFLESVLEKDYSEMMHYHSGDLLNRATSDVQAITTGLTSLLPTFSSLVTKIISAFGVLCVLDWRFSLIFAVAGTAMFVVTWFFRQRLKRLHKRVQESDGLVRSFLQEIFESFLVVRTFGVEKAMVQQGIDLQEDNYREKIKKNTISVGANTGIQFIFNLGYLYALIWSCQGLISGAVSFGMLTAVLQLVNQVQAPFVGLSGMLPQYYGALASAERMMEIEGMADEHRINGAPCEVEGLYASLEGIVLREVYFSYNRDLIFDGASVTLKKGQCIVIGGISGIGKSTLLKLLMGVFIPDSGEVGLLKKDGELVALDRYTRPLFAYVPQGNYLLSGTIRENIAFIRPEASDYAVAEAARLSCALDFINALPLGFETHIGEKGLGLSEGQVQRLAIARAILGGAPIMLLDEVTSALDGETERQVLKNIQSMMDRTCIIVTHKTAALSVCDAVVTIEGGRIEMKEIDNGKDG</sequence>
<evidence type="ECO:0000256" key="7">
    <source>
        <dbReference type="SAM" id="Phobius"/>
    </source>
</evidence>
<feature type="transmembrane region" description="Helical" evidence="7">
    <location>
        <begin position="246"/>
        <end position="265"/>
    </location>
</feature>
<name>A0A1H3EM38_EUBBA</name>
<dbReference type="GO" id="GO:0005524">
    <property type="term" value="F:ATP binding"/>
    <property type="evidence" value="ECO:0007669"/>
    <property type="project" value="UniProtKB-KW"/>
</dbReference>
<protein>
    <submittedName>
        <fullName evidence="10">ABC-type multidrug transport system, ATPase and permease component</fullName>
    </submittedName>
</protein>
<feature type="transmembrane region" description="Helical" evidence="7">
    <location>
        <begin position="162"/>
        <end position="182"/>
    </location>
</feature>
<feature type="domain" description="ABC transmembrane type-1" evidence="9">
    <location>
        <begin position="26"/>
        <end position="307"/>
    </location>
</feature>
<dbReference type="Gene3D" id="3.40.50.300">
    <property type="entry name" value="P-loop containing nucleotide triphosphate hydrolases"/>
    <property type="match status" value="1"/>
</dbReference>
<dbReference type="InterPro" id="IPR003593">
    <property type="entry name" value="AAA+_ATPase"/>
</dbReference>
<evidence type="ECO:0000313" key="10">
    <source>
        <dbReference type="EMBL" id="SDX79228.1"/>
    </source>
</evidence>
<gene>
    <name evidence="10" type="ORF">SAMN04488579_107108</name>
</gene>
<dbReference type="Proteomes" id="UP000199652">
    <property type="component" value="Unassembled WGS sequence"/>
</dbReference>
<dbReference type="InterPro" id="IPR039421">
    <property type="entry name" value="Type_1_exporter"/>
</dbReference>
<dbReference type="OrthoDB" id="9762778at2"/>
<evidence type="ECO:0000256" key="5">
    <source>
        <dbReference type="ARBA" id="ARBA00022989"/>
    </source>
</evidence>
<dbReference type="PANTHER" id="PTHR24221">
    <property type="entry name" value="ATP-BINDING CASSETTE SUB-FAMILY B"/>
    <property type="match status" value="1"/>
</dbReference>
<evidence type="ECO:0000259" key="9">
    <source>
        <dbReference type="PROSITE" id="PS50929"/>
    </source>
</evidence>
<dbReference type="PROSITE" id="PS50893">
    <property type="entry name" value="ABC_TRANSPORTER_2"/>
    <property type="match status" value="1"/>
</dbReference>
<keyword evidence="2 7" id="KW-0812">Transmembrane</keyword>
<accession>A0A1H3EM38</accession>
<dbReference type="InterPro" id="IPR027417">
    <property type="entry name" value="P-loop_NTPase"/>
</dbReference>
<evidence type="ECO:0000256" key="1">
    <source>
        <dbReference type="ARBA" id="ARBA00004651"/>
    </source>
</evidence>
<dbReference type="Gene3D" id="1.20.1560.10">
    <property type="entry name" value="ABC transporter type 1, transmembrane domain"/>
    <property type="match status" value="1"/>
</dbReference>
<evidence type="ECO:0000313" key="11">
    <source>
        <dbReference type="Proteomes" id="UP000199652"/>
    </source>
</evidence>
<dbReference type="GO" id="GO:0140359">
    <property type="term" value="F:ABC-type transporter activity"/>
    <property type="evidence" value="ECO:0007669"/>
    <property type="project" value="InterPro"/>
</dbReference>
<dbReference type="InterPro" id="IPR003439">
    <property type="entry name" value="ABC_transporter-like_ATP-bd"/>
</dbReference>
<evidence type="ECO:0000256" key="3">
    <source>
        <dbReference type="ARBA" id="ARBA00022741"/>
    </source>
</evidence>
<dbReference type="STRING" id="1528.SAMN04488579_107108"/>
<feature type="transmembrane region" description="Helical" evidence="7">
    <location>
        <begin position="131"/>
        <end position="156"/>
    </location>
</feature>
<keyword evidence="3" id="KW-0547">Nucleotide-binding</keyword>
<evidence type="ECO:0000256" key="2">
    <source>
        <dbReference type="ARBA" id="ARBA00022692"/>
    </source>
</evidence>
<evidence type="ECO:0000256" key="4">
    <source>
        <dbReference type="ARBA" id="ARBA00022840"/>
    </source>
</evidence>
<organism evidence="10 11">
    <name type="scientific">Eubacterium barkeri</name>
    <name type="common">Clostridium barkeri</name>
    <dbReference type="NCBI Taxonomy" id="1528"/>
    <lineage>
        <taxon>Bacteria</taxon>
        <taxon>Bacillati</taxon>
        <taxon>Bacillota</taxon>
        <taxon>Clostridia</taxon>
        <taxon>Eubacteriales</taxon>
        <taxon>Eubacteriaceae</taxon>
        <taxon>Eubacterium</taxon>
    </lineage>
</organism>
<dbReference type="InterPro" id="IPR011527">
    <property type="entry name" value="ABC1_TM_dom"/>
</dbReference>
<comment type="subcellular location">
    <subcellularLocation>
        <location evidence="1">Cell membrane</location>
        <topology evidence="1">Multi-pass membrane protein</topology>
    </subcellularLocation>
</comment>
<feature type="transmembrane region" description="Helical" evidence="7">
    <location>
        <begin position="65"/>
        <end position="82"/>
    </location>
</feature>
<dbReference type="PROSITE" id="PS50929">
    <property type="entry name" value="ABC_TM1F"/>
    <property type="match status" value="1"/>
</dbReference>
<dbReference type="RefSeq" id="WP_090244501.1">
    <property type="nucleotide sequence ID" value="NZ_FNOU01000007.1"/>
</dbReference>
<feature type="domain" description="ABC transporter" evidence="8">
    <location>
        <begin position="344"/>
        <end position="560"/>
    </location>
</feature>
<dbReference type="InterPro" id="IPR036640">
    <property type="entry name" value="ABC1_TM_sf"/>
</dbReference>
<dbReference type="PANTHER" id="PTHR24221:SF654">
    <property type="entry name" value="ATP-BINDING CASSETTE SUB-FAMILY B MEMBER 6"/>
    <property type="match status" value="1"/>
</dbReference>
<feature type="transmembrane region" description="Helical" evidence="7">
    <location>
        <begin position="21"/>
        <end position="45"/>
    </location>
</feature>
<dbReference type="SUPFAM" id="SSF90123">
    <property type="entry name" value="ABC transporter transmembrane region"/>
    <property type="match status" value="1"/>
</dbReference>
<keyword evidence="6 7" id="KW-0472">Membrane</keyword>
<reference evidence="11" key="1">
    <citation type="submission" date="2016-10" db="EMBL/GenBank/DDBJ databases">
        <authorList>
            <person name="Varghese N."/>
            <person name="Submissions S."/>
        </authorList>
    </citation>
    <scope>NUCLEOTIDE SEQUENCE [LARGE SCALE GENOMIC DNA]</scope>
    <source>
        <strain evidence="11">VPI 5359</strain>
    </source>
</reference>
<dbReference type="EMBL" id="FNOU01000007">
    <property type="protein sequence ID" value="SDX79228.1"/>
    <property type="molecule type" value="Genomic_DNA"/>
</dbReference>
<dbReference type="AlphaFoldDB" id="A0A1H3EM38"/>
<evidence type="ECO:0000256" key="6">
    <source>
        <dbReference type="ARBA" id="ARBA00023136"/>
    </source>
</evidence>
<dbReference type="GO" id="GO:0016887">
    <property type="term" value="F:ATP hydrolysis activity"/>
    <property type="evidence" value="ECO:0007669"/>
    <property type="project" value="InterPro"/>
</dbReference>
<dbReference type="Pfam" id="PF00664">
    <property type="entry name" value="ABC_membrane"/>
    <property type="match status" value="1"/>
</dbReference>
<keyword evidence="11" id="KW-1185">Reference proteome</keyword>
<dbReference type="SMART" id="SM00382">
    <property type="entry name" value="AAA"/>
    <property type="match status" value="1"/>
</dbReference>
<keyword evidence="4" id="KW-0067">ATP-binding</keyword>
<dbReference type="CDD" id="cd07346">
    <property type="entry name" value="ABC_6TM_exporters"/>
    <property type="match status" value="1"/>
</dbReference>
<dbReference type="GO" id="GO:0005886">
    <property type="term" value="C:plasma membrane"/>
    <property type="evidence" value="ECO:0007669"/>
    <property type="project" value="UniProtKB-SubCell"/>
</dbReference>
<evidence type="ECO:0000259" key="8">
    <source>
        <dbReference type="PROSITE" id="PS50893"/>
    </source>
</evidence>
<dbReference type="Pfam" id="PF00005">
    <property type="entry name" value="ABC_tran"/>
    <property type="match status" value="1"/>
</dbReference>
<dbReference type="SUPFAM" id="SSF52540">
    <property type="entry name" value="P-loop containing nucleoside triphosphate hydrolases"/>
    <property type="match status" value="1"/>
</dbReference>